<dbReference type="RefSeq" id="WP_186912997.1">
    <property type="nucleotide sequence ID" value="NZ_JACOFV010000012.1"/>
</dbReference>
<accession>A0A923HIZ2</accession>
<protein>
    <submittedName>
        <fullName evidence="1">Uncharacterized protein</fullName>
    </submittedName>
</protein>
<dbReference type="Proteomes" id="UP000634011">
    <property type="component" value="Unassembled WGS sequence"/>
</dbReference>
<comment type="caution">
    <text evidence="1">The sequence shown here is derived from an EMBL/GenBank/DDBJ whole genome shotgun (WGS) entry which is preliminary data.</text>
</comment>
<name>A0A923HIZ2_9BURK</name>
<sequence length="50" mass="5633">MSATIETPLEAIEEISALSAPPSGQYSVRVNKQRHSNSMRRIFRSAFVIR</sequence>
<reference evidence="1" key="1">
    <citation type="submission" date="2020-08" db="EMBL/GenBank/DDBJ databases">
        <title>Novel species isolated from subtropical streams in China.</title>
        <authorList>
            <person name="Lu H."/>
        </authorList>
    </citation>
    <scope>NUCLEOTIDE SEQUENCE</scope>
    <source>
        <strain evidence="1">KACC 12607</strain>
    </source>
</reference>
<evidence type="ECO:0000313" key="1">
    <source>
        <dbReference type="EMBL" id="MBC3863045.1"/>
    </source>
</evidence>
<dbReference type="AlphaFoldDB" id="A0A923HIZ2"/>
<proteinExistence type="predicted"/>
<evidence type="ECO:0000313" key="2">
    <source>
        <dbReference type="Proteomes" id="UP000634011"/>
    </source>
</evidence>
<keyword evidence="2" id="KW-1185">Reference proteome</keyword>
<dbReference type="EMBL" id="JACOFV010000012">
    <property type="protein sequence ID" value="MBC3863045.1"/>
    <property type="molecule type" value="Genomic_DNA"/>
</dbReference>
<gene>
    <name evidence="1" type="ORF">H8K32_13115</name>
</gene>
<organism evidence="1 2">
    <name type="scientific">Undibacterium jejuense</name>
    <dbReference type="NCBI Taxonomy" id="1344949"/>
    <lineage>
        <taxon>Bacteria</taxon>
        <taxon>Pseudomonadati</taxon>
        <taxon>Pseudomonadota</taxon>
        <taxon>Betaproteobacteria</taxon>
        <taxon>Burkholderiales</taxon>
        <taxon>Oxalobacteraceae</taxon>
        <taxon>Undibacterium</taxon>
    </lineage>
</organism>